<keyword evidence="2" id="KW-1133">Transmembrane helix</keyword>
<evidence type="ECO:0000256" key="1">
    <source>
        <dbReference type="SAM" id="MobiDB-lite"/>
    </source>
</evidence>
<evidence type="ECO:0000313" key="5">
    <source>
        <dbReference type="EMBL" id="CAE8706228.1"/>
    </source>
</evidence>
<evidence type="ECO:0000256" key="2">
    <source>
        <dbReference type="SAM" id="Phobius"/>
    </source>
</evidence>
<dbReference type="EMBL" id="CAJNNW010031155">
    <property type="protein sequence ID" value="CAE8706228.1"/>
    <property type="molecule type" value="Genomic_DNA"/>
</dbReference>
<feature type="compositionally biased region" description="Polar residues" evidence="1">
    <location>
        <begin position="50"/>
        <end position="65"/>
    </location>
</feature>
<name>A0A813KGD2_POLGL</name>
<evidence type="ECO:0000313" key="4">
    <source>
        <dbReference type="EMBL" id="CAE8581768.1"/>
    </source>
</evidence>
<keyword evidence="7" id="KW-1185">Reference proteome</keyword>
<dbReference type="AlphaFoldDB" id="A0A813KGD2"/>
<keyword evidence="2" id="KW-0812">Transmembrane</keyword>
<keyword evidence="3" id="KW-0732">Signal</keyword>
<evidence type="ECO:0000313" key="6">
    <source>
        <dbReference type="Proteomes" id="UP000626109"/>
    </source>
</evidence>
<protein>
    <recommendedName>
        <fullName evidence="8">Phospholipid scramblase</fullName>
    </recommendedName>
</protein>
<evidence type="ECO:0000256" key="3">
    <source>
        <dbReference type="SAM" id="SignalP"/>
    </source>
</evidence>
<feature type="compositionally biased region" description="Low complexity" evidence="1">
    <location>
        <begin position="177"/>
        <end position="192"/>
    </location>
</feature>
<sequence>MQLSLWLLGATVAAAASVASDCAGPNSSKSKVCTSSVSLLQAHAAVNRTTASVNRTTTRQLPSNASHDDVAAEQGGGSVNTEAAFEGKFALLQHVVSVTSERANSWATRMTRTGASSDIKVLLSILGMILICIAAAVFMANPGYMLPRNRGSLAAVLAADRGAENRTRSSLRLPSGSIAPRPSSAALPAKAPSPWPVGTDSQSPTLLGRLAPAALKAALVEADAREDSEEDSVGAPQEVEFCPDLVVPRGCECVLLVPVRPVGIGPFNVCDPNGQVVLRVLPKSSAASSANVWAQGNEKASGQGLEYWYLQLESASGKLLAQCCRTWTPRSPEPDLKLLRADGAYHASLKCHSQDSYQLLCKSSARIHFWGSFDHHAVNITDQVGELLATTELCAADFDPSGEYYRLRVAPLADVGLLLSSLLCIDHAIDLSRRT</sequence>
<keyword evidence="2" id="KW-0472">Membrane</keyword>
<feature type="chain" id="PRO_5036408959" description="Phospholipid scramblase" evidence="3">
    <location>
        <begin position="16"/>
        <end position="435"/>
    </location>
</feature>
<dbReference type="EMBL" id="CAJNNV010000192">
    <property type="protein sequence ID" value="CAE8581768.1"/>
    <property type="molecule type" value="Genomic_DNA"/>
</dbReference>
<reference evidence="5" key="1">
    <citation type="submission" date="2021-02" db="EMBL/GenBank/DDBJ databases">
        <authorList>
            <person name="Dougan E. K."/>
            <person name="Rhodes N."/>
            <person name="Thang M."/>
            <person name="Chan C."/>
        </authorList>
    </citation>
    <scope>NUCLEOTIDE SEQUENCE</scope>
</reference>
<dbReference type="Proteomes" id="UP000626109">
    <property type="component" value="Unassembled WGS sequence"/>
</dbReference>
<feature type="region of interest" description="Disordered" evidence="1">
    <location>
        <begin position="166"/>
        <end position="201"/>
    </location>
</feature>
<gene>
    <name evidence="4" type="ORF">PGLA1383_LOCUS783</name>
    <name evidence="5" type="ORF">PGLA2088_LOCUS34072</name>
</gene>
<feature type="transmembrane region" description="Helical" evidence="2">
    <location>
        <begin position="121"/>
        <end position="140"/>
    </location>
</feature>
<feature type="signal peptide" evidence="3">
    <location>
        <begin position="1"/>
        <end position="15"/>
    </location>
</feature>
<proteinExistence type="predicted"/>
<dbReference type="Proteomes" id="UP000654075">
    <property type="component" value="Unassembled WGS sequence"/>
</dbReference>
<feature type="region of interest" description="Disordered" evidence="1">
    <location>
        <begin position="50"/>
        <end position="75"/>
    </location>
</feature>
<organism evidence="5 6">
    <name type="scientific">Polarella glacialis</name>
    <name type="common">Dinoflagellate</name>
    <dbReference type="NCBI Taxonomy" id="89957"/>
    <lineage>
        <taxon>Eukaryota</taxon>
        <taxon>Sar</taxon>
        <taxon>Alveolata</taxon>
        <taxon>Dinophyceae</taxon>
        <taxon>Suessiales</taxon>
        <taxon>Suessiaceae</taxon>
        <taxon>Polarella</taxon>
    </lineage>
</organism>
<comment type="caution">
    <text evidence="5">The sequence shown here is derived from an EMBL/GenBank/DDBJ whole genome shotgun (WGS) entry which is preliminary data.</text>
</comment>
<accession>A0A813KGD2</accession>
<evidence type="ECO:0008006" key="8">
    <source>
        <dbReference type="Google" id="ProtNLM"/>
    </source>
</evidence>
<evidence type="ECO:0000313" key="7">
    <source>
        <dbReference type="Proteomes" id="UP000654075"/>
    </source>
</evidence>
<dbReference type="OrthoDB" id="448524at2759"/>